<protein>
    <submittedName>
        <fullName evidence="4">Isoflavone reductase family protein</fullName>
    </submittedName>
</protein>
<gene>
    <name evidence="4" type="ORF">ATEIFO6365_0007044800</name>
</gene>
<dbReference type="Gene3D" id="3.90.25.10">
    <property type="entry name" value="UDP-galactose 4-epimerase, domain 1"/>
    <property type="match status" value="1"/>
</dbReference>
<dbReference type="InterPro" id="IPR036291">
    <property type="entry name" value="NAD(P)-bd_dom_sf"/>
</dbReference>
<dbReference type="InterPro" id="IPR045312">
    <property type="entry name" value="PCBER-like"/>
</dbReference>
<evidence type="ECO:0000256" key="2">
    <source>
        <dbReference type="ARBA" id="ARBA00023002"/>
    </source>
</evidence>
<dbReference type="Gene3D" id="3.40.50.720">
    <property type="entry name" value="NAD(P)-binding Rossmann-like Domain"/>
    <property type="match status" value="1"/>
</dbReference>
<sequence>MPGKQKVLLLGATGETGRSILDGLQECGNFDVEVLVRPASARKPAVQKLQEQGIPIWSIDLDDSSALVSALTGVDILISAIGPNDLLQQKKLLQAAKLTGVKRVVPCGFITVAPPNGAMLLRDEKEEIYNAIKFLGIPYTVIDVGYWYQISFPSLPSGKVDYAQIIPLKAIHGDGTAPNLLTDLRDIGRFVARIVLDNRTLNRYVYTFGEVLSESEIYQIAEELSGEKLEPARVSNEDIEASVEQAKAALAEDPHDPMKRRSLFIAQYQHSKYVRRDNTPDYADYLGYINAGELYPDFQPVTFRDFFAEVLAGKGRKVYS</sequence>
<dbReference type="PANTHER" id="PTHR43349:SF93">
    <property type="entry name" value="ISOFLAVONE REDUCTASE HOMOLOG P3-RELATED"/>
    <property type="match status" value="1"/>
</dbReference>
<name>A0A5M3Z9D4_ASPTE</name>
<dbReference type="InterPro" id="IPR050608">
    <property type="entry name" value="NmrA-type/Isoflavone_red_sf"/>
</dbReference>
<evidence type="ECO:0000313" key="4">
    <source>
        <dbReference type="EMBL" id="GFF17899.1"/>
    </source>
</evidence>
<keyword evidence="2" id="KW-0560">Oxidoreductase</keyword>
<feature type="domain" description="NmrA-like" evidence="3">
    <location>
        <begin position="4"/>
        <end position="241"/>
    </location>
</feature>
<dbReference type="Pfam" id="PF05368">
    <property type="entry name" value="NmrA"/>
    <property type="match status" value="1"/>
</dbReference>
<dbReference type="OrthoDB" id="419598at2759"/>
<comment type="caution">
    <text evidence="4">The sequence shown here is derived from an EMBL/GenBank/DDBJ whole genome shotgun (WGS) entry which is preliminary data.</text>
</comment>
<evidence type="ECO:0000259" key="3">
    <source>
        <dbReference type="Pfam" id="PF05368"/>
    </source>
</evidence>
<dbReference type="Proteomes" id="UP000452235">
    <property type="component" value="Unassembled WGS sequence"/>
</dbReference>
<dbReference type="SUPFAM" id="SSF51735">
    <property type="entry name" value="NAD(P)-binding Rossmann-fold domains"/>
    <property type="match status" value="1"/>
</dbReference>
<keyword evidence="5" id="KW-1185">Reference proteome</keyword>
<evidence type="ECO:0000313" key="5">
    <source>
        <dbReference type="Proteomes" id="UP000452235"/>
    </source>
</evidence>
<dbReference type="PANTHER" id="PTHR43349">
    <property type="entry name" value="PINORESINOL REDUCTASE-RELATED"/>
    <property type="match status" value="1"/>
</dbReference>
<dbReference type="AlphaFoldDB" id="A0A5M3Z9D4"/>
<reference evidence="4 5" key="1">
    <citation type="submission" date="2020-01" db="EMBL/GenBank/DDBJ databases">
        <title>Aspergillus terreus IFO 6365 whole genome shotgun sequence.</title>
        <authorList>
            <person name="Kanamasa S."/>
            <person name="Takahashi H."/>
        </authorList>
    </citation>
    <scope>NUCLEOTIDE SEQUENCE [LARGE SCALE GENOMIC DNA]</scope>
    <source>
        <strain evidence="4 5">IFO 6365</strain>
    </source>
</reference>
<dbReference type="GO" id="GO:0016491">
    <property type="term" value="F:oxidoreductase activity"/>
    <property type="evidence" value="ECO:0007669"/>
    <property type="project" value="UniProtKB-KW"/>
</dbReference>
<dbReference type="VEuPathDB" id="FungiDB:ATEG_06062"/>
<dbReference type="InterPro" id="IPR008030">
    <property type="entry name" value="NmrA-like"/>
</dbReference>
<keyword evidence="1" id="KW-0521">NADP</keyword>
<dbReference type="CDD" id="cd05259">
    <property type="entry name" value="PCBER_SDR_a"/>
    <property type="match status" value="1"/>
</dbReference>
<organism evidence="4 5">
    <name type="scientific">Aspergillus terreus</name>
    <dbReference type="NCBI Taxonomy" id="33178"/>
    <lineage>
        <taxon>Eukaryota</taxon>
        <taxon>Fungi</taxon>
        <taxon>Dikarya</taxon>
        <taxon>Ascomycota</taxon>
        <taxon>Pezizomycotina</taxon>
        <taxon>Eurotiomycetes</taxon>
        <taxon>Eurotiomycetidae</taxon>
        <taxon>Eurotiales</taxon>
        <taxon>Aspergillaceae</taxon>
        <taxon>Aspergillus</taxon>
        <taxon>Aspergillus subgen. Circumdati</taxon>
    </lineage>
</organism>
<accession>A0A5M3Z9D4</accession>
<evidence type="ECO:0000256" key="1">
    <source>
        <dbReference type="ARBA" id="ARBA00022857"/>
    </source>
</evidence>
<proteinExistence type="predicted"/>
<dbReference type="EMBL" id="BLJY01000007">
    <property type="protein sequence ID" value="GFF17899.1"/>
    <property type="molecule type" value="Genomic_DNA"/>
</dbReference>